<feature type="region of interest" description="Disordered" evidence="11">
    <location>
        <begin position="574"/>
        <end position="596"/>
    </location>
</feature>
<dbReference type="GO" id="GO:0015385">
    <property type="term" value="F:sodium:proton antiporter activity"/>
    <property type="evidence" value="ECO:0007669"/>
    <property type="project" value="InterPro"/>
</dbReference>
<evidence type="ECO:0000256" key="6">
    <source>
        <dbReference type="ARBA" id="ARBA00022989"/>
    </source>
</evidence>
<dbReference type="KEGG" id="halu:HUG12_17875"/>
<evidence type="ECO:0000256" key="4">
    <source>
        <dbReference type="ARBA" id="ARBA00022475"/>
    </source>
</evidence>
<keyword evidence="5 12" id="KW-0812">Transmembrane</keyword>
<evidence type="ECO:0000259" key="13">
    <source>
        <dbReference type="Pfam" id="PF00999"/>
    </source>
</evidence>
<evidence type="ECO:0000256" key="5">
    <source>
        <dbReference type="ARBA" id="ARBA00022692"/>
    </source>
</evidence>
<dbReference type="NCBIfam" id="TIGR00831">
    <property type="entry name" value="a_cpa1"/>
    <property type="match status" value="1"/>
</dbReference>
<evidence type="ECO:0000313" key="15">
    <source>
        <dbReference type="Proteomes" id="UP000509626"/>
    </source>
</evidence>
<feature type="transmembrane region" description="Helical" evidence="12">
    <location>
        <begin position="298"/>
        <end position="320"/>
    </location>
</feature>
<gene>
    <name evidence="14" type="ORF">HUG12_17875</name>
</gene>
<evidence type="ECO:0000256" key="8">
    <source>
        <dbReference type="ARBA" id="ARBA00023065"/>
    </source>
</evidence>
<evidence type="ECO:0000256" key="2">
    <source>
        <dbReference type="ARBA" id="ARBA00022448"/>
    </source>
</evidence>
<feature type="transmembrane region" description="Helical" evidence="12">
    <location>
        <begin position="215"/>
        <end position="235"/>
    </location>
</feature>
<evidence type="ECO:0000256" key="12">
    <source>
        <dbReference type="SAM" id="Phobius"/>
    </source>
</evidence>
<feature type="transmembrane region" description="Helical" evidence="12">
    <location>
        <begin position="244"/>
        <end position="262"/>
    </location>
</feature>
<keyword evidence="10" id="KW-0739">Sodium transport</keyword>
<comment type="subcellular location">
    <subcellularLocation>
        <location evidence="1">Cell membrane</location>
        <topology evidence="1">Multi-pass membrane protein</topology>
    </subcellularLocation>
</comment>
<feature type="transmembrane region" description="Helical" evidence="12">
    <location>
        <begin position="367"/>
        <end position="386"/>
    </location>
</feature>
<dbReference type="EMBL" id="CP058579">
    <property type="protein sequence ID" value="QLG63493.1"/>
    <property type="molecule type" value="Genomic_DNA"/>
</dbReference>
<keyword evidence="4" id="KW-1003">Cell membrane</keyword>
<dbReference type="GO" id="GO:0098719">
    <property type="term" value="P:sodium ion import across plasma membrane"/>
    <property type="evidence" value="ECO:0007669"/>
    <property type="project" value="TreeGrafter"/>
</dbReference>
<keyword evidence="8" id="KW-0406">Ion transport</keyword>
<evidence type="ECO:0000256" key="11">
    <source>
        <dbReference type="SAM" id="MobiDB-lite"/>
    </source>
</evidence>
<feature type="domain" description="Cation/H+ exchanger transmembrane" evidence="13">
    <location>
        <begin position="36"/>
        <end position="427"/>
    </location>
</feature>
<dbReference type="RefSeq" id="WP_179270077.1">
    <property type="nucleotide sequence ID" value="NZ_CP058579.1"/>
</dbReference>
<dbReference type="Gene3D" id="6.10.140.1330">
    <property type="match status" value="1"/>
</dbReference>
<dbReference type="InterPro" id="IPR018422">
    <property type="entry name" value="Cation/H_exchanger_CPA1"/>
</dbReference>
<sequence length="596" mass="63392">MDSNVTDTDGDGGGVTLLQAGAGIAAELVTLLTVFLIAAGVGTLVAKVGRFPYTIALLLAGLVVSIAGVEIGAAQDLSHDLILLVVLPALLFEGAATTDLEQFRRNVVPVLTLAVPGLIVSVLLLGYLGSRVLGFSLVVSLLFAAMILPTDPVSVLALFKELGVPDRLAVLVEGESLINDGVGVVIFSTLLALIQEGVSPETLLTVPGALEVLREFLVVSLGGLLVGLATGYAVYRVMRNLDEHMTEIVLTLVLAYGSFLLAEHYLHVSGVIATVVAGLFIGNRGAEYAMGPRTKVSVFNTWETAAFVVNTFVFVAIGVRTPIGDLLRFADLIVVGIALTLLARAVVVYAATALVNRLQGNRVPRSYQHVMVWGGLHGSIPIALVLGLPRPGTTVPASFPRAELTALVFGIAAFSLVVQGLTMGRLLDRLGILTRSDAERLYQLLVGRSRAVSGALDAVERLRRQGDVPGDVYEDFRAEYGRERDALNEAIAELFAANPELRRERVLVGERQVLRREKSALLDAVRSGVVADDVGERLMEEVDLKLDLVDDGRSTVREDAEGYTEFWRERAESFGLDVPGGGDDGGVDDADDVPDG</sequence>
<keyword evidence="6 12" id="KW-1133">Transmembrane helix</keyword>
<feature type="transmembrane region" description="Helical" evidence="12">
    <location>
        <begin position="53"/>
        <end position="75"/>
    </location>
</feature>
<evidence type="ECO:0000256" key="1">
    <source>
        <dbReference type="ARBA" id="ARBA00004651"/>
    </source>
</evidence>
<dbReference type="Pfam" id="PF00999">
    <property type="entry name" value="Na_H_Exchanger"/>
    <property type="match status" value="1"/>
</dbReference>
<dbReference type="Proteomes" id="UP000509626">
    <property type="component" value="Chromosome"/>
</dbReference>
<feature type="transmembrane region" description="Helical" evidence="12">
    <location>
        <begin position="107"/>
        <end position="128"/>
    </location>
</feature>
<keyword evidence="15" id="KW-1185">Reference proteome</keyword>
<keyword evidence="9 12" id="KW-0472">Membrane</keyword>
<dbReference type="PANTHER" id="PTHR10110">
    <property type="entry name" value="SODIUM/HYDROGEN EXCHANGER"/>
    <property type="match status" value="1"/>
</dbReference>
<keyword evidence="2" id="KW-0813">Transport</keyword>
<reference evidence="14 15" key="1">
    <citation type="submission" date="2020-06" db="EMBL/GenBank/DDBJ databases">
        <title>NJ-3-1, isolated from saline soil.</title>
        <authorList>
            <person name="Cui H.L."/>
            <person name="Shi X."/>
        </authorList>
    </citation>
    <scope>NUCLEOTIDE SEQUENCE [LARGE SCALE GENOMIC DNA]</scope>
    <source>
        <strain evidence="14 15">NJ-3-1</strain>
    </source>
</reference>
<feature type="transmembrane region" description="Helical" evidence="12">
    <location>
        <begin position="406"/>
        <end position="427"/>
    </location>
</feature>
<keyword evidence="7" id="KW-0915">Sodium</keyword>
<feature type="transmembrane region" description="Helical" evidence="12">
    <location>
        <begin position="134"/>
        <end position="157"/>
    </location>
</feature>
<feature type="transmembrane region" description="Helical" evidence="12">
    <location>
        <begin position="268"/>
        <end position="286"/>
    </location>
</feature>
<dbReference type="OrthoDB" id="11709at2157"/>
<dbReference type="GeneID" id="56039368"/>
<evidence type="ECO:0000256" key="7">
    <source>
        <dbReference type="ARBA" id="ARBA00023053"/>
    </source>
</evidence>
<feature type="compositionally biased region" description="Acidic residues" evidence="11">
    <location>
        <begin position="585"/>
        <end position="596"/>
    </location>
</feature>
<protein>
    <submittedName>
        <fullName evidence="14">Na+/H+ antiporter</fullName>
    </submittedName>
</protein>
<organism evidence="14 15">
    <name type="scientific">Halorarum salinum</name>
    <dbReference type="NCBI Taxonomy" id="2743089"/>
    <lineage>
        <taxon>Archaea</taxon>
        <taxon>Methanobacteriati</taxon>
        <taxon>Methanobacteriota</taxon>
        <taxon>Stenosarchaea group</taxon>
        <taxon>Halobacteria</taxon>
        <taxon>Halobacteriales</taxon>
        <taxon>Haloferacaceae</taxon>
        <taxon>Halorarum</taxon>
    </lineage>
</organism>
<proteinExistence type="predicted"/>
<feature type="transmembrane region" description="Helical" evidence="12">
    <location>
        <begin position="332"/>
        <end position="355"/>
    </location>
</feature>
<dbReference type="InterPro" id="IPR006153">
    <property type="entry name" value="Cation/H_exchanger_TM"/>
</dbReference>
<dbReference type="GO" id="GO:0005886">
    <property type="term" value="C:plasma membrane"/>
    <property type="evidence" value="ECO:0007669"/>
    <property type="project" value="UniProtKB-SubCell"/>
</dbReference>
<dbReference type="AlphaFoldDB" id="A0A7D5LCE0"/>
<evidence type="ECO:0000313" key="14">
    <source>
        <dbReference type="EMBL" id="QLG63493.1"/>
    </source>
</evidence>
<evidence type="ECO:0000256" key="3">
    <source>
        <dbReference type="ARBA" id="ARBA00022449"/>
    </source>
</evidence>
<keyword evidence="3" id="KW-0050">Antiport</keyword>
<name>A0A7D5LCE0_9EURY</name>
<dbReference type="GO" id="GO:0051453">
    <property type="term" value="P:regulation of intracellular pH"/>
    <property type="evidence" value="ECO:0007669"/>
    <property type="project" value="TreeGrafter"/>
</dbReference>
<dbReference type="PANTHER" id="PTHR10110:SF195">
    <property type="entry name" value="NA(+)_H(+) ANTIPORTER NHAS2"/>
    <property type="match status" value="1"/>
</dbReference>
<evidence type="ECO:0000256" key="9">
    <source>
        <dbReference type="ARBA" id="ARBA00023136"/>
    </source>
</evidence>
<dbReference type="InterPro" id="IPR004705">
    <property type="entry name" value="Cation/H_exchanger_CPA1_bac"/>
</dbReference>
<dbReference type="GO" id="GO:0015386">
    <property type="term" value="F:potassium:proton antiporter activity"/>
    <property type="evidence" value="ECO:0007669"/>
    <property type="project" value="TreeGrafter"/>
</dbReference>
<feature type="transmembrane region" description="Helical" evidence="12">
    <location>
        <begin position="20"/>
        <end position="46"/>
    </location>
</feature>
<accession>A0A7D5LCE0</accession>
<evidence type="ECO:0000256" key="10">
    <source>
        <dbReference type="ARBA" id="ARBA00023201"/>
    </source>
</evidence>